<feature type="transmembrane region" description="Helical" evidence="7">
    <location>
        <begin position="157"/>
        <end position="175"/>
    </location>
</feature>
<feature type="transmembrane region" description="Helical" evidence="7">
    <location>
        <begin position="289"/>
        <end position="311"/>
    </location>
</feature>
<name>A0AAE3EAC9_9FIRM</name>
<keyword evidence="5 7" id="KW-1133">Transmembrane helix</keyword>
<accession>A0AAE3EAC9</accession>
<proteinExistence type="predicted"/>
<keyword evidence="4 7" id="KW-0812">Transmembrane</keyword>
<keyword evidence="3" id="KW-1003">Cell membrane</keyword>
<dbReference type="PANTHER" id="PTHR36838">
    <property type="entry name" value="AUXIN EFFLUX CARRIER FAMILY PROTEIN"/>
    <property type="match status" value="1"/>
</dbReference>
<evidence type="ECO:0000256" key="7">
    <source>
        <dbReference type="SAM" id="Phobius"/>
    </source>
</evidence>
<evidence type="ECO:0000313" key="8">
    <source>
        <dbReference type="EMBL" id="MCC2231516.1"/>
    </source>
</evidence>
<sequence length="312" mass="34016">MELSLLLMKQILSMALMILMGFTVVRAGILKTEQSSVLSALVIYLIAPCTEISAFQVEYNSDRLQGLVIATVAAAIAHLIFITLSRIFGDLLKLSSVERASMIYSNGANLIIPLVSALLGEDMVFYTCAFIAVQNTCMWTHGVCLMNKREKPSVKKILLNPNMIAIIAGAIMFFARISLPPIVDTTVANVAASLGAVCMFMIGMVMGGVNFKEAFSKLRLYGVCFGRLIAYPMIFILLISLSGITRRIPEARQVLMITTMAACAPVAVSVTQFANLWGEGDDPKDAGSINVMSVLFCIVTMPFIIWIYQIIC</sequence>
<evidence type="ECO:0000256" key="1">
    <source>
        <dbReference type="ARBA" id="ARBA00004141"/>
    </source>
</evidence>
<feature type="transmembrane region" description="Helical" evidence="7">
    <location>
        <begin position="67"/>
        <end position="88"/>
    </location>
</feature>
<feature type="transmembrane region" description="Helical" evidence="7">
    <location>
        <begin position="124"/>
        <end position="145"/>
    </location>
</feature>
<dbReference type="EMBL" id="JAJEQR010000031">
    <property type="protein sequence ID" value="MCC2231516.1"/>
    <property type="molecule type" value="Genomic_DNA"/>
</dbReference>
<dbReference type="RefSeq" id="WP_349168172.1">
    <property type="nucleotide sequence ID" value="NZ_JBBNHI010000265.1"/>
</dbReference>
<feature type="transmembrane region" description="Helical" evidence="7">
    <location>
        <begin position="254"/>
        <end position="277"/>
    </location>
</feature>
<feature type="transmembrane region" description="Helical" evidence="7">
    <location>
        <begin position="220"/>
        <end position="242"/>
    </location>
</feature>
<dbReference type="Proteomes" id="UP001198182">
    <property type="component" value="Unassembled WGS sequence"/>
</dbReference>
<dbReference type="AlphaFoldDB" id="A0AAE3EAC9"/>
<keyword evidence="6 7" id="KW-0472">Membrane</keyword>
<keyword evidence="9" id="KW-1185">Reference proteome</keyword>
<evidence type="ECO:0000256" key="4">
    <source>
        <dbReference type="ARBA" id="ARBA00022692"/>
    </source>
</evidence>
<feature type="transmembrane region" description="Helical" evidence="7">
    <location>
        <begin position="37"/>
        <end position="55"/>
    </location>
</feature>
<evidence type="ECO:0000256" key="6">
    <source>
        <dbReference type="ARBA" id="ARBA00023136"/>
    </source>
</evidence>
<dbReference type="GO" id="GO:0016020">
    <property type="term" value="C:membrane"/>
    <property type="evidence" value="ECO:0007669"/>
    <property type="project" value="UniProtKB-SubCell"/>
</dbReference>
<protein>
    <submittedName>
        <fullName evidence="8">AEC family transporter</fullName>
    </submittedName>
</protein>
<evidence type="ECO:0000256" key="2">
    <source>
        <dbReference type="ARBA" id="ARBA00022448"/>
    </source>
</evidence>
<evidence type="ECO:0000256" key="5">
    <source>
        <dbReference type="ARBA" id="ARBA00022989"/>
    </source>
</evidence>
<comment type="subcellular location">
    <subcellularLocation>
        <location evidence="1">Membrane</location>
        <topology evidence="1">Multi-pass membrane protein</topology>
    </subcellularLocation>
</comment>
<comment type="caution">
    <text evidence="8">The sequence shown here is derived from an EMBL/GenBank/DDBJ whole genome shotgun (WGS) entry which is preliminary data.</text>
</comment>
<dbReference type="InterPro" id="IPR004776">
    <property type="entry name" value="Mem_transp_PIN-like"/>
</dbReference>
<dbReference type="PANTHER" id="PTHR36838:SF1">
    <property type="entry name" value="SLR1864 PROTEIN"/>
    <property type="match status" value="1"/>
</dbReference>
<feature type="transmembrane region" description="Helical" evidence="7">
    <location>
        <begin position="187"/>
        <end position="208"/>
    </location>
</feature>
<organism evidence="8 9">
    <name type="scientific">Hominifimenecus microfluidus</name>
    <dbReference type="NCBI Taxonomy" id="2885348"/>
    <lineage>
        <taxon>Bacteria</taxon>
        <taxon>Bacillati</taxon>
        <taxon>Bacillota</taxon>
        <taxon>Clostridia</taxon>
        <taxon>Lachnospirales</taxon>
        <taxon>Lachnospiraceae</taxon>
        <taxon>Hominifimenecus</taxon>
    </lineage>
</organism>
<feature type="transmembrane region" description="Helical" evidence="7">
    <location>
        <begin position="6"/>
        <end position="25"/>
    </location>
</feature>
<keyword evidence="2" id="KW-0813">Transport</keyword>
<feature type="transmembrane region" description="Helical" evidence="7">
    <location>
        <begin position="100"/>
        <end position="118"/>
    </location>
</feature>
<dbReference type="GO" id="GO:0055085">
    <property type="term" value="P:transmembrane transport"/>
    <property type="evidence" value="ECO:0007669"/>
    <property type="project" value="InterPro"/>
</dbReference>
<gene>
    <name evidence="8" type="ORF">LKD81_10975</name>
</gene>
<reference evidence="8" key="1">
    <citation type="submission" date="2021-10" db="EMBL/GenBank/DDBJ databases">
        <title>Anaerobic single-cell dispensing facilitates the cultivation of human gut bacteria.</title>
        <authorList>
            <person name="Afrizal A."/>
        </authorList>
    </citation>
    <scope>NUCLEOTIDE SEQUENCE</scope>
    <source>
        <strain evidence="8">CLA-AA-H215</strain>
    </source>
</reference>
<dbReference type="Pfam" id="PF03547">
    <property type="entry name" value="Mem_trans"/>
    <property type="match status" value="1"/>
</dbReference>
<evidence type="ECO:0000313" key="9">
    <source>
        <dbReference type="Proteomes" id="UP001198182"/>
    </source>
</evidence>
<evidence type="ECO:0000256" key="3">
    <source>
        <dbReference type="ARBA" id="ARBA00022475"/>
    </source>
</evidence>